<protein>
    <submittedName>
        <fullName evidence="1">Uncharacterized protein</fullName>
    </submittedName>
</protein>
<name>A0ACC6CBZ1_9BURK</name>
<dbReference type="Proteomes" id="UP001076464">
    <property type="component" value="Unassembled WGS sequence"/>
</dbReference>
<comment type="caution">
    <text evidence="1">The sequence shown here is derived from an EMBL/GenBank/DDBJ whole genome shotgun (WGS) entry which is preliminary data.</text>
</comment>
<evidence type="ECO:0000313" key="2">
    <source>
        <dbReference type="Proteomes" id="UP001076464"/>
    </source>
</evidence>
<proteinExistence type="predicted"/>
<accession>A0ACC6CBZ1</accession>
<gene>
    <name evidence="1" type="ORF">NYO99_13265</name>
</gene>
<keyword evidence="2" id="KW-1185">Reference proteome</keyword>
<reference evidence="1" key="1">
    <citation type="submission" date="2022-08" db="EMBL/GenBank/DDBJ databases">
        <title>Genome sequencing of Pelomonas sp. UHG3.</title>
        <authorList>
            <person name="So Y."/>
        </authorList>
    </citation>
    <scope>NUCLEOTIDE SEQUENCE</scope>
    <source>
        <strain evidence="1">UHG3</strain>
    </source>
</reference>
<sequence>MKALLSSAIALLLAAPLAAQAELVITDWKTAGDQALMWDTISDREWLRLPLTAGLSYQQVAAQLGAGGDYNGFTHADVADVWQLFDNAGLSPRYPAPDAEAKFFIGSWGLDGADGDTTYVTVRAITSDWYGLADDYANRLQIVAMVGYGSLEPTAPSWANATASTVSLSETRPDTGSALWRQRIEAAPATPLPEPGALLLAGTGLLALLGTRRRHDDLLKQTPSK</sequence>
<evidence type="ECO:0000313" key="1">
    <source>
        <dbReference type="EMBL" id="MCY4745948.1"/>
    </source>
</evidence>
<organism evidence="1 2">
    <name type="scientific">Roseateles hydrophilus</name>
    <dbReference type="NCBI Taxonomy" id="2975054"/>
    <lineage>
        <taxon>Bacteria</taxon>
        <taxon>Pseudomonadati</taxon>
        <taxon>Pseudomonadota</taxon>
        <taxon>Betaproteobacteria</taxon>
        <taxon>Burkholderiales</taxon>
        <taxon>Sphaerotilaceae</taxon>
        <taxon>Roseateles</taxon>
    </lineage>
</organism>
<dbReference type="EMBL" id="JAPPUY010000003">
    <property type="protein sequence ID" value="MCY4745948.1"/>
    <property type="molecule type" value="Genomic_DNA"/>
</dbReference>